<feature type="region of interest" description="Disordered" evidence="1">
    <location>
        <begin position="44"/>
        <end position="87"/>
    </location>
</feature>
<dbReference type="STRING" id="381665.SAMN05216554_0867"/>
<evidence type="ECO:0000313" key="3">
    <source>
        <dbReference type="EMBL" id="SDY60474.1"/>
    </source>
</evidence>
<organism evidence="3 4">
    <name type="scientific">Herbiconiux ginsengi</name>
    <dbReference type="NCBI Taxonomy" id="381665"/>
    <lineage>
        <taxon>Bacteria</taxon>
        <taxon>Bacillati</taxon>
        <taxon>Actinomycetota</taxon>
        <taxon>Actinomycetes</taxon>
        <taxon>Micrococcales</taxon>
        <taxon>Microbacteriaceae</taxon>
        <taxon>Herbiconiux</taxon>
    </lineage>
</organism>
<dbReference type="InterPro" id="IPR037523">
    <property type="entry name" value="VOC_core"/>
</dbReference>
<dbReference type="AlphaFoldDB" id="A0A1H3L957"/>
<gene>
    <name evidence="3" type="ORF">SAMN05216554_0867</name>
</gene>
<dbReference type="InterPro" id="IPR029068">
    <property type="entry name" value="Glyas_Bleomycin-R_OHBP_Dase"/>
</dbReference>
<evidence type="ECO:0000259" key="2">
    <source>
        <dbReference type="PROSITE" id="PS51819"/>
    </source>
</evidence>
<protein>
    <recommendedName>
        <fullName evidence="2">VOC domain-containing protein</fullName>
    </recommendedName>
</protein>
<proteinExistence type="predicted"/>
<feature type="compositionally biased region" description="Acidic residues" evidence="1">
    <location>
        <begin position="62"/>
        <end position="73"/>
    </location>
</feature>
<keyword evidence="4" id="KW-1185">Reference proteome</keyword>
<feature type="domain" description="VOC" evidence="2">
    <location>
        <begin position="7"/>
        <end position="148"/>
    </location>
</feature>
<dbReference type="Gene3D" id="3.10.180.10">
    <property type="entry name" value="2,3-Dihydroxybiphenyl 1,2-Dioxygenase, domain 1"/>
    <property type="match status" value="1"/>
</dbReference>
<dbReference type="Proteomes" id="UP000198891">
    <property type="component" value="Unassembled WGS sequence"/>
</dbReference>
<accession>A0A1H3L957</accession>
<dbReference type="PROSITE" id="PS51819">
    <property type="entry name" value="VOC"/>
    <property type="match status" value="1"/>
</dbReference>
<evidence type="ECO:0000313" key="4">
    <source>
        <dbReference type="Proteomes" id="UP000198891"/>
    </source>
</evidence>
<dbReference type="RefSeq" id="WP_092549243.1">
    <property type="nucleotide sequence ID" value="NZ_FNPZ01000001.1"/>
</dbReference>
<dbReference type="EMBL" id="FNPZ01000001">
    <property type="protein sequence ID" value="SDY60474.1"/>
    <property type="molecule type" value="Genomic_DNA"/>
</dbReference>
<evidence type="ECO:0000256" key="1">
    <source>
        <dbReference type="SAM" id="MobiDB-lite"/>
    </source>
</evidence>
<dbReference type="InterPro" id="IPR004360">
    <property type="entry name" value="Glyas_Fos-R_dOase_dom"/>
</dbReference>
<dbReference type="OrthoDB" id="9793039at2"/>
<dbReference type="Pfam" id="PF00903">
    <property type="entry name" value="Glyoxalase"/>
    <property type="match status" value="1"/>
</dbReference>
<reference evidence="3 4" key="1">
    <citation type="submission" date="2016-10" db="EMBL/GenBank/DDBJ databases">
        <authorList>
            <person name="de Groot N.N."/>
        </authorList>
    </citation>
    <scope>NUCLEOTIDE SEQUENCE [LARGE SCALE GENOMIC DNA]</scope>
    <source>
        <strain evidence="3 4">CGMCC 4.3491</strain>
    </source>
</reference>
<sequence length="149" mass="15056">MNGETNPVVHFEIIGADAPALREFYGALFGWRFDTASPVAPEISDAGQYGFIDPPTAPVASSDDDGGEAGDDTDTPRPTGIPGGVGGGPGRAPHALFYVGVPDVEAALREAERLGGTRVLGPAANPNGMLVVGQFTDPEGTLVGVAGPA</sequence>
<dbReference type="SUPFAM" id="SSF54593">
    <property type="entry name" value="Glyoxalase/Bleomycin resistance protein/Dihydroxybiphenyl dioxygenase"/>
    <property type="match status" value="1"/>
</dbReference>
<name>A0A1H3L957_9MICO</name>